<dbReference type="GO" id="GO:0005737">
    <property type="term" value="C:cytoplasm"/>
    <property type="evidence" value="ECO:0007669"/>
    <property type="project" value="TreeGrafter"/>
</dbReference>
<proteinExistence type="predicted"/>
<feature type="repeat" description="Pumilio" evidence="5">
    <location>
        <begin position="300"/>
        <end position="335"/>
    </location>
</feature>
<dbReference type="InterPro" id="IPR001313">
    <property type="entry name" value="Pumilio_RNA-bd_rpt"/>
</dbReference>
<keyword evidence="3" id="KW-0694">RNA-binding</keyword>
<protein>
    <submittedName>
        <fullName evidence="7">Pumilio isogenyy domain family member 4</fullName>
    </submittedName>
</protein>
<dbReference type="PROSITE" id="PS50302">
    <property type="entry name" value="PUM"/>
    <property type="match status" value="6"/>
</dbReference>
<feature type="repeat" description="Pumilio" evidence="5">
    <location>
        <begin position="152"/>
        <end position="190"/>
    </location>
</feature>
<evidence type="ECO:0000256" key="4">
    <source>
        <dbReference type="ARBA" id="ARBA00058490"/>
    </source>
</evidence>
<dbReference type="GO" id="GO:0006417">
    <property type="term" value="P:regulation of translation"/>
    <property type="evidence" value="ECO:0007669"/>
    <property type="project" value="UniProtKB-KW"/>
</dbReference>
<feature type="repeat" description="Pumilio" evidence="5">
    <location>
        <begin position="116"/>
        <end position="151"/>
    </location>
</feature>
<feature type="repeat" description="Pumilio" evidence="5">
    <location>
        <begin position="336"/>
        <end position="376"/>
    </location>
</feature>
<keyword evidence="1" id="KW-0677">Repeat</keyword>
<keyword evidence="8" id="KW-1185">Reference proteome</keyword>
<dbReference type="InterPro" id="IPR011989">
    <property type="entry name" value="ARM-like"/>
</dbReference>
<dbReference type="InterPro" id="IPR033712">
    <property type="entry name" value="Pumilio_RNA-bd"/>
</dbReference>
<dbReference type="PROSITE" id="PS50303">
    <property type="entry name" value="PUM_HD"/>
    <property type="match status" value="1"/>
</dbReference>
<dbReference type="GO" id="GO:0003729">
    <property type="term" value="F:mRNA binding"/>
    <property type="evidence" value="ECO:0007669"/>
    <property type="project" value="TreeGrafter"/>
</dbReference>
<comment type="function">
    <text evidence="4">Sequence-specific RNA-binding protein that regulates translation and mRNA stability by binding the 3'-UTR of target mRNAs.</text>
</comment>
<dbReference type="Gramene" id="C.cajan_43919.t">
    <property type="protein sequence ID" value="C.cajan_43919.t"/>
    <property type="gene ID" value="C.cajan_43919"/>
</dbReference>
<dbReference type="OMA" id="LEMFPND"/>
<dbReference type="EMBL" id="KQ484415">
    <property type="protein sequence ID" value="KYP35250.1"/>
    <property type="molecule type" value="Genomic_DNA"/>
</dbReference>
<name>A0A151QY57_CAJCA</name>
<dbReference type="Pfam" id="PF00806">
    <property type="entry name" value="PUF"/>
    <property type="match status" value="8"/>
</dbReference>
<evidence type="ECO:0000256" key="5">
    <source>
        <dbReference type="PROSITE-ProRule" id="PRU00317"/>
    </source>
</evidence>
<evidence type="ECO:0000256" key="3">
    <source>
        <dbReference type="ARBA" id="ARBA00022884"/>
    </source>
</evidence>
<feature type="repeat" description="Pumilio" evidence="5">
    <location>
        <begin position="227"/>
        <end position="263"/>
    </location>
</feature>
<keyword evidence="2" id="KW-0810">Translation regulation</keyword>
<dbReference type="InterPro" id="IPR033133">
    <property type="entry name" value="PUM-HD"/>
</dbReference>
<evidence type="ECO:0000256" key="1">
    <source>
        <dbReference type="ARBA" id="ARBA00022737"/>
    </source>
</evidence>
<reference evidence="7" key="1">
    <citation type="journal article" date="2012" name="Nat. Biotechnol.">
        <title>Draft genome sequence of pigeonpea (Cajanus cajan), an orphan legume crop of resource-poor farmers.</title>
        <authorList>
            <person name="Varshney R.K."/>
            <person name="Chen W."/>
            <person name="Li Y."/>
            <person name="Bharti A.K."/>
            <person name="Saxena R.K."/>
            <person name="Schlueter J.A."/>
            <person name="Donoghue M.T."/>
            <person name="Azam S."/>
            <person name="Fan G."/>
            <person name="Whaley A.M."/>
            <person name="Farmer A.D."/>
            <person name="Sheridan J."/>
            <person name="Iwata A."/>
            <person name="Tuteja R."/>
            <person name="Penmetsa R.V."/>
            <person name="Wu W."/>
            <person name="Upadhyaya H.D."/>
            <person name="Yang S.P."/>
            <person name="Shah T."/>
            <person name="Saxena K.B."/>
            <person name="Michael T."/>
            <person name="McCombie W.R."/>
            <person name="Yang B."/>
            <person name="Zhang G."/>
            <person name="Yang H."/>
            <person name="Wang J."/>
            <person name="Spillane C."/>
            <person name="Cook D.R."/>
            <person name="May G.D."/>
            <person name="Xu X."/>
            <person name="Jackson S.A."/>
        </authorList>
    </citation>
    <scope>NUCLEOTIDE SEQUENCE [LARGE SCALE GENOMIC DNA]</scope>
</reference>
<dbReference type="Gene3D" id="1.25.10.10">
    <property type="entry name" value="Leucine-rich Repeat Variant"/>
    <property type="match status" value="1"/>
</dbReference>
<evidence type="ECO:0000313" key="7">
    <source>
        <dbReference type="EMBL" id="KYP35250.1"/>
    </source>
</evidence>
<feature type="domain" description="PUM-HD" evidence="6">
    <location>
        <begin position="56"/>
        <end position="399"/>
    </location>
</feature>
<organism evidence="7 8">
    <name type="scientific">Cajanus cajan</name>
    <name type="common">Pigeon pea</name>
    <name type="synonym">Cajanus indicus</name>
    <dbReference type="NCBI Taxonomy" id="3821"/>
    <lineage>
        <taxon>Eukaryota</taxon>
        <taxon>Viridiplantae</taxon>
        <taxon>Streptophyta</taxon>
        <taxon>Embryophyta</taxon>
        <taxon>Tracheophyta</taxon>
        <taxon>Spermatophyta</taxon>
        <taxon>Magnoliopsida</taxon>
        <taxon>eudicotyledons</taxon>
        <taxon>Gunneridae</taxon>
        <taxon>Pentapetalae</taxon>
        <taxon>rosids</taxon>
        <taxon>fabids</taxon>
        <taxon>Fabales</taxon>
        <taxon>Fabaceae</taxon>
        <taxon>Papilionoideae</taxon>
        <taxon>50 kb inversion clade</taxon>
        <taxon>NPAAA clade</taxon>
        <taxon>indigoferoid/millettioid clade</taxon>
        <taxon>Phaseoleae</taxon>
        <taxon>Cajanus</taxon>
    </lineage>
</organism>
<evidence type="ECO:0000313" key="8">
    <source>
        <dbReference type="Proteomes" id="UP000075243"/>
    </source>
</evidence>
<dbReference type="FunFam" id="1.25.10.10:FF:000237">
    <property type="entry name" value="Pumilio homolog 9"/>
    <property type="match status" value="1"/>
</dbReference>
<feature type="repeat" description="Pumilio" evidence="5">
    <location>
        <begin position="264"/>
        <end position="299"/>
    </location>
</feature>
<sequence>MQGLVRYDRNDAVSPSASRDAFLSQTEPRSFLLGLPFSNDELRFGFPRKSHGGVVNGDGGSGSGYRLLPQPLTQCSVYDLKGKILALAKDQVGCRFLQERMRSLASPEEVSFVFLELIGNVVELMLDPSGNYVFQKLVEICCEEQRTSIILMVTKPNFQLVNISLDSHGTRAVQKLLEYVTTQEQRNLIMLALCPGIVALTKDSNGLHVIEHCLKLFSNEDNKYILDIVANNCFDIATDRSGCCVMQYCVDHAQGETKERLMNEIIINASLLADDCYGNYVVQHLVSLKIQRTTESILRQLKNKFFSLSCNKYGSNVVEKFFHDSGELYSTQIISELLCNPNVSMLLVDPYGNYVIKSALCVSKGPIRNTLRELVERHYPMMRNNLYGKKLLGWFDKWKLRQM</sequence>
<dbReference type="CDD" id="cd07920">
    <property type="entry name" value="Pumilio"/>
    <property type="match status" value="1"/>
</dbReference>
<evidence type="ECO:0000259" key="6">
    <source>
        <dbReference type="PROSITE" id="PS50303"/>
    </source>
</evidence>
<dbReference type="AlphaFoldDB" id="A0A151QY57"/>
<dbReference type="PANTHER" id="PTHR12537:SF63">
    <property type="entry name" value="PUMILIO HOMOLOG 15"/>
    <property type="match status" value="1"/>
</dbReference>
<gene>
    <name evidence="7" type="ORF">KK1_043722</name>
</gene>
<dbReference type="Proteomes" id="UP000075243">
    <property type="component" value="Unassembled WGS sequence"/>
</dbReference>
<dbReference type="InterPro" id="IPR016024">
    <property type="entry name" value="ARM-type_fold"/>
</dbReference>
<evidence type="ECO:0000256" key="2">
    <source>
        <dbReference type="ARBA" id="ARBA00022845"/>
    </source>
</evidence>
<dbReference type="PANTHER" id="PTHR12537">
    <property type="entry name" value="RNA BINDING PROTEIN PUMILIO-RELATED"/>
    <property type="match status" value="1"/>
</dbReference>
<dbReference type="SMART" id="SM00025">
    <property type="entry name" value="Pumilio"/>
    <property type="match status" value="8"/>
</dbReference>
<dbReference type="SUPFAM" id="SSF48371">
    <property type="entry name" value="ARM repeat"/>
    <property type="match status" value="1"/>
</dbReference>
<accession>A0A151QY57</accession>